<proteinExistence type="predicted"/>
<dbReference type="InterPro" id="IPR047960">
    <property type="entry name" value="Transpos_IS1380"/>
</dbReference>
<feature type="domain" description="Transposase DDE" evidence="1">
    <location>
        <begin position="9"/>
        <end position="457"/>
    </location>
</feature>
<evidence type="ECO:0000313" key="2">
    <source>
        <dbReference type="EMBL" id="WTS10802.1"/>
    </source>
</evidence>
<organism evidence="2">
    <name type="scientific">Streptomyces sp. NBC_00119</name>
    <dbReference type="NCBI Taxonomy" id="2975659"/>
    <lineage>
        <taxon>Bacteria</taxon>
        <taxon>Bacillati</taxon>
        <taxon>Actinomycetota</taxon>
        <taxon>Actinomycetes</taxon>
        <taxon>Kitasatosporales</taxon>
        <taxon>Streptomycetaceae</taxon>
        <taxon>Streptomyces</taxon>
    </lineage>
</organism>
<reference evidence="2" key="1">
    <citation type="submission" date="2022-10" db="EMBL/GenBank/DDBJ databases">
        <title>The complete genomes of actinobacterial strains from the NBC collection.</title>
        <authorList>
            <person name="Joergensen T.S."/>
            <person name="Alvarez Arevalo M."/>
            <person name="Sterndorff E.B."/>
            <person name="Faurdal D."/>
            <person name="Vuksanovic O."/>
            <person name="Mourched A.-S."/>
            <person name="Charusanti P."/>
            <person name="Shaw S."/>
            <person name="Blin K."/>
            <person name="Weber T."/>
        </authorList>
    </citation>
    <scope>NUCLEOTIDE SEQUENCE</scope>
    <source>
        <strain evidence="2">NBC_00119</strain>
    </source>
</reference>
<protein>
    <submittedName>
        <fullName evidence="2">IS1380 family transposase</fullName>
    </submittedName>
</protein>
<name>A0AAU1U2Z6_9ACTN</name>
<dbReference type="Pfam" id="PF13701">
    <property type="entry name" value="DDE_Tnp_1_4"/>
    <property type="match status" value="1"/>
</dbReference>
<dbReference type="InterPro" id="IPR025668">
    <property type="entry name" value="Tnp_DDE_dom"/>
</dbReference>
<sequence length="463" mass="49722">MQVSHTPAAVSAAFDDPNLIAYAGLLPVLRLAERCGLSRLVAEKVKLTGARNGAGAAADAKVTSIVGGMAAGADTIDDLHVLRHGAMPAVFAGARAPSTLGTFLRAFTHGHALQLHAVHRRFLAALAAHTPLLPGSDELAFIDVDSTHKRVYGRAKQGAGYGRFKGIRTLHPLLATVCTPQSRPVIAGVRMRRGKAADSRGAPKFVSEALATAREAGCTGTRILRADSQFYNAGVIAACRRAGAHFSITTGMNPSIKRAVLGIPNDAWQHISYPTAVPDPATGELISDAEVAEIPQYTAFASRKKSDQVTARLIVRRVRDLAKPAVVGEQGELFPVWRYHPFFTDQPAATLQAEREHRHHAVVEQVIADSKAGALAHLPSGNFHANAAWLTLWAMTYNLLRATGSLTSAFHAKATTATLRTHLVQVPARIARSARRITLHLPHNWPWQHAWTHLFDTVHGPPG</sequence>
<dbReference type="NCBIfam" id="NF033539">
    <property type="entry name" value="transpos_IS1380"/>
    <property type="match status" value="1"/>
</dbReference>
<evidence type="ECO:0000259" key="1">
    <source>
        <dbReference type="Pfam" id="PF13701"/>
    </source>
</evidence>
<dbReference type="AlphaFoldDB" id="A0AAU1U2Z6"/>
<gene>
    <name evidence="2" type="ORF">OHU69_06805</name>
</gene>
<dbReference type="EMBL" id="CP108195">
    <property type="protein sequence ID" value="WTS10802.1"/>
    <property type="molecule type" value="Genomic_DNA"/>
</dbReference>
<accession>A0AAU1U2Z6</accession>